<evidence type="ECO:0000313" key="1">
    <source>
        <dbReference type="EMBL" id="NNH02463.1"/>
    </source>
</evidence>
<organism evidence="1 2">
    <name type="scientific">Microbacterium ulmi</name>
    <dbReference type="NCBI Taxonomy" id="179095"/>
    <lineage>
        <taxon>Bacteria</taxon>
        <taxon>Bacillati</taxon>
        <taxon>Actinomycetota</taxon>
        <taxon>Actinomycetes</taxon>
        <taxon>Micrococcales</taxon>
        <taxon>Microbacteriaceae</taxon>
        <taxon>Microbacterium</taxon>
    </lineage>
</organism>
<dbReference type="Proteomes" id="UP000543598">
    <property type="component" value="Unassembled WGS sequence"/>
</dbReference>
<accession>A0A7Y2LZQ1</accession>
<reference evidence="1 2" key="1">
    <citation type="submission" date="2020-05" db="EMBL/GenBank/DDBJ databases">
        <title>MicrobeNet Type strains.</title>
        <authorList>
            <person name="Nicholson A.C."/>
        </authorList>
    </citation>
    <scope>NUCLEOTIDE SEQUENCE [LARGE SCALE GENOMIC DNA]</scope>
    <source>
        <strain evidence="1 2">JCM 14282</strain>
    </source>
</reference>
<keyword evidence="2" id="KW-1185">Reference proteome</keyword>
<proteinExistence type="predicted"/>
<dbReference type="EMBL" id="JABEMB010000001">
    <property type="protein sequence ID" value="NNH02463.1"/>
    <property type="molecule type" value="Genomic_DNA"/>
</dbReference>
<dbReference type="AlphaFoldDB" id="A0A7Y2LZQ1"/>
<dbReference type="RefSeq" id="WP_167040962.1">
    <property type="nucleotide sequence ID" value="NZ_BAAANA010000003.1"/>
</dbReference>
<name>A0A7Y2LZQ1_9MICO</name>
<evidence type="ECO:0000313" key="2">
    <source>
        <dbReference type="Proteomes" id="UP000543598"/>
    </source>
</evidence>
<comment type="caution">
    <text evidence="1">The sequence shown here is derived from an EMBL/GenBank/DDBJ whole genome shotgun (WGS) entry which is preliminary data.</text>
</comment>
<sequence>MCPDDLAYGVLEFSGVDMHEAQTTSGAWFMRDTEWSWMLGSAPVDDL</sequence>
<gene>
    <name evidence="1" type="ORF">HLA99_01080</name>
</gene>
<protein>
    <submittedName>
        <fullName evidence="1">Uncharacterized protein</fullName>
    </submittedName>
</protein>